<feature type="region of interest" description="Disordered" evidence="1">
    <location>
        <begin position="1"/>
        <end position="32"/>
    </location>
</feature>
<feature type="compositionally biased region" description="Basic and acidic residues" evidence="1">
    <location>
        <begin position="10"/>
        <end position="32"/>
    </location>
</feature>
<gene>
    <name evidence="2" type="ORF">F9L04_13085</name>
</gene>
<dbReference type="RefSeq" id="WP_151663665.1">
    <property type="nucleotide sequence ID" value="NZ_WBWS01000012.1"/>
</dbReference>
<dbReference type="Proteomes" id="UP000481876">
    <property type="component" value="Unassembled WGS sequence"/>
</dbReference>
<name>A0A6L3Z6Q9_BRUAN</name>
<evidence type="ECO:0000256" key="1">
    <source>
        <dbReference type="SAM" id="MobiDB-lite"/>
    </source>
</evidence>
<protein>
    <submittedName>
        <fullName evidence="2">Uncharacterized protein</fullName>
    </submittedName>
</protein>
<evidence type="ECO:0000313" key="3">
    <source>
        <dbReference type="Proteomes" id="UP000481876"/>
    </source>
</evidence>
<dbReference type="EMBL" id="WBWS01000012">
    <property type="protein sequence ID" value="KAB2768605.1"/>
    <property type="molecule type" value="Genomic_DNA"/>
</dbReference>
<proteinExistence type="predicted"/>
<evidence type="ECO:0000313" key="2">
    <source>
        <dbReference type="EMBL" id="KAB2768605.1"/>
    </source>
</evidence>
<comment type="caution">
    <text evidence="2">The sequence shown here is derived from an EMBL/GenBank/DDBJ whole genome shotgun (WGS) entry which is preliminary data.</text>
</comment>
<dbReference type="AlphaFoldDB" id="A0A6L3Z6Q9"/>
<reference evidence="2 3" key="1">
    <citation type="submission" date="2019-09" db="EMBL/GenBank/DDBJ databases">
        <title>Taxonomic organization of the family Brucellaceae based on a phylogenomic approach.</title>
        <authorList>
            <person name="Leclercq S."/>
            <person name="Cloeckaert A."/>
            <person name="Zygmunt M.S."/>
        </authorList>
    </citation>
    <scope>NUCLEOTIDE SEQUENCE [LARGE SCALE GENOMIC DNA]</scope>
    <source>
        <strain evidence="2 3">LMG 3313</strain>
    </source>
</reference>
<accession>A0A6L3Z6Q9</accession>
<organism evidence="2 3">
    <name type="scientific">Brucella anthropi</name>
    <name type="common">Ochrobactrum anthropi</name>
    <dbReference type="NCBI Taxonomy" id="529"/>
    <lineage>
        <taxon>Bacteria</taxon>
        <taxon>Pseudomonadati</taxon>
        <taxon>Pseudomonadota</taxon>
        <taxon>Alphaproteobacteria</taxon>
        <taxon>Hyphomicrobiales</taxon>
        <taxon>Brucellaceae</taxon>
        <taxon>Brucella/Ochrobactrum group</taxon>
        <taxon>Brucella</taxon>
    </lineage>
</organism>
<sequence length="154" mass="17192">MVKNSSAKNETIKPEAKQADADKAKCRSDNREPVRVARDGADWPSKVIGVDRLLYLTIPHLSYAIQDHAKGNQKGVLIACDNGWNAHRNPSHDKRYGPLRMIAQFFGIHKQQPAFAEIQVRFHLQSDGSFWQEAILPPGWVVVETCSGNDEASS</sequence>